<reference evidence="3 4" key="1">
    <citation type="submission" date="2023-07" db="EMBL/GenBank/DDBJ databases">
        <title>Sorghum-associated microbial communities from plants grown in Nebraska, USA.</title>
        <authorList>
            <person name="Schachtman D."/>
        </authorList>
    </citation>
    <scope>NUCLEOTIDE SEQUENCE [LARGE SCALE GENOMIC DNA]</scope>
    <source>
        <strain evidence="3 4">DS1316</strain>
    </source>
</reference>
<accession>A0ABU1M0F5</accession>
<dbReference type="InterPro" id="IPR050523">
    <property type="entry name" value="AKR_Detox_Biosynth"/>
</dbReference>
<dbReference type="SUPFAM" id="SSF51430">
    <property type="entry name" value="NAD(P)-linked oxidoreductase"/>
    <property type="match status" value="1"/>
</dbReference>
<dbReference type="InterPro" id="IPR036812">
    <property type="entry name" value="NAD(P)_OxRdtase_dom_sf"/>
</dbReference>
<feature type="domain" description="NADP-dependent oxidoreductase" evidence="2">
    <location>
        <begin position="2"/>
        <end position="116"/>
    </location>
</feature>
<evidence type="ECO:0000259" key="2">
    <source>
        <dbReference type="Pfam" id="PF00248"/>
    </source>
</evidence>
<sequence length="127" mass="14653">MDASLRRLKTDYIDLYQLHWPERSTNIFQLFDYQYELDEDATPILETLEALNALVRSGRVPHIGLSNETPWGLARFLHYAETRGLARMISIQNPYNLLKLDFENGLAEMALRTSGIARLFAACDGYR</sequence>
<protein>
    <submittedName>
        <fullName evidence="3">Aryl-alcohol dehydrogenase-like predicted oxidoreductase</fullName>
    </submittedName>
</protein>
<dbReference type="PANTHER" id="PTHR43364">
    <property type="entry name" value="NADH-SPECIFIC METHYLGLYOXAL REDUCTASE-RELATED"/>
    <property type="match status" value="1"/>
</dbReference>
<dbReference type="Gene3D" id="3.20.20.100">
    <property type="entry name" value="NADP-dependent oxidoreductase domain"/>
    <property type="match status" value="1"/>
</dbReference>
<gene>
    <name evidence="3" type="ORF">J2804_005781</name>
</gene>
<dbReference type="Pfam" id="PF00248">
    <property type="entry name" value="Aldo_ket_red"/>
    <property type="match status" value="1"/>
</dbReference>
<keyword evidence="1" id="KW-0560">Oxidoreductase</keyword>
<evidence type="ECO:0000313" key="4">
    <source>
        <dbReference type="Proteomes" id="UP001264340"/>
    </source>
</evidence>
<keyword evidence="4" id="KW-1185">Reference proteome</keyword>
<evidence type="ECO:0000313" key="3">
    <source>
        <dbReference type="EMBL" id="MDR6412346.1"/>
    </source>
</evidence>
<organism evidence="3 4">
    <name type="scientific">Paraburkholderia terricola</name>
    <dbReference type="NCBI Taxonomy" id="169427"/>
    <lineage>
        <taxon>Bacteria</taxon>
        <taxon>Pseudomonadati</taxon>
        <taxon>Pseudomonadota</taxon>
        <taxon>Betaproteobacteria</taxon>
        <taxon>Burkholderiales</taxon>
        <taxon>Burkholderiaceae</taxon>
        <taxon>Paraburkholderia</taxon>
    </lineage>
</organism>
<comment type="caution">
    <text evidence="3">The sequence shown here is derived from an EMBL/GenBank/DDBJ whole genome shotgun (WGS) entry which is preliminary data.</text>
</comment>
<dbReference type="InterPro" id="IPR020471">
    <property type="entry name" value="AKR"/>
</dbReference>
<dbReference type="PRINTS" id="PR00069">
    <property type="entry name" value="ALDKETRDTASE"/>
</dbReference>
<dbReference type="PANTHER" id="PTHR43364:SF4">
    <property type="entry name" value="NAD(P)-LINKED OXIDOREDUCTASE SUPERFAMILY PROTEIN"/>
    <property type="match status" value="1"/>
</dbReference>
<dbReference type="EMBL" id="JAVDRP010000017">
    <property type="protein sequence ID" value="MDR6412346.1"/>
    <property type="molecule type" value="Genomic_DNA"/>
</dbReference>
<dbReference type="Proteomes" id="UP001264340">
    <property type="component" value="Unassembled WGS sequence"/>
</dbReference>
<proteinExistence type="predicted"/>
<evidence type="ECO:0000256" key="1">
    <source>
        <dbReference type="ARBA" id="ARBA00023002"/>
    </source>
</evidence>
<name>A0ABU1M0F5_9BURK</name>
<dbReference type="InterPro" id="IPR023210">
    <property type="entry name" value="NADP_OxRdtase_dom"/>
</dbReference>